<evidence type="ECO:0000256" key="3">
    <source>
        <dbReference type="SAM" id="Phobius"/>
    </source>
</evidence>
<gene>
    <name evidence="5" type="ORF">D7V89_05340</name>
</gene>
<organism evidence="5 6">
    <name type="scientific">Bifidobacterium pseudolongum</name>
    <dbReference type="NCBI Taxonomy" id="1694"/>
    <lineage>
        <taxon>Bacteria</taxon>
        <taxon>Bacillati</taxon>
        <taxon>Actinomycetota</taxon>
        <taxon>Actinomycetes</taxon>
        <taxon>Bifidobacteriales</taxon>
        <taxon>Bifidobacteriaceae</taxon>
        <taxon>Bifidobacterium</taxon>
    </lineage>
</organism>
<dbReference type="GO" id="GO:0006508">
    <property type="term" value="P:proteolysis"/>
    <property type="evidence" value="ECO:0007669"/>
    <property type="project" value="InterPro"/>
</dbReference>
<dbReference type="Pfam" id="PF12697">
    <property type="entry name" value="Abhydrolase_6"/>
    <property type="match status" value="1"/>
</dbReference>
<name>A0AB37P0H4_9BIFI</name>
<evidence type="ECO:0000256" key="1">
    <source>
        <dbReference type="ARBA" id="ARBA00010088"/>
    </source>
</evidence>
<dbReference type="Gene3D" id="3.40.50.1820">
    <property type="entry name" value="alpha/beta hydrolase"/>
    <property type="match status" value="1"/>
</dbReference>
<dbReference type="Proteomes" id="UP000273889">
    <property type="component" value="Unassembled WGS sequence"/>
</dbReference>
<reference evidence="5 6" key="1">
    <citation type="submission" date="2018-09" db="EMBL/GenBank/DDBJ databases">
        <title>Murine metabolic-syndrome-specific gut microbial biobank.</title>
        <authorList>
            <person name="Liu C."/>
        </authorList>
    </citation>
    <scope>NUCLEOTIDE SEQUENCE [LARGE SCALE GENOMIC DNA]</scope>
    <source>
        <strain evidence="5 6">WYJ21-P61</strain>
    </source>
</reference>
<dbReference type="PANTHER" id="PTHR43194">
    <property type="entry name" value="HYDROLASE ALPHA/BETA FOLD FAMILY"/>
    <property type="match status" value="1"/>
</dbReference>
<accession>A0AB37P0H4</accession>
<keyword evidence="3" id="KW-0472">Membrane</keyword>
<evidence type="ECO:0000259" key="4">
    <source>
        <dbReference type="Pfam" id="PF12697"/>
    </source>
</evidence>
<evidence type="ECO:0000313" key="6">
    <source>
        <dbReference type="Proteomes" id="UP000273889"/>
    </source>
</evidence>
<evidence type="ECO:0000256" key="2">
    <source>
        <dbReference type="ARBA" id="ARBA00022801"/>
    </source>
</evidence>
<protein>
    <submittedName>
        <fullName evidence="5">Alpha/beta hydrolase</fullName>
    </submittedName>
</protein>
<dbReference type="InterPro" id="IPR002410">
    <property type="entry name" value="Peptidase_S33"/>
</dbReference>
<sequence length="381" mass="43000">MSIWIDDYGRKGAGMGLILVVVCAITAVLISIVAARFRNAALTRITAAQGVQEHAYITLGGIEQYVQIRGEDRRNPVILWLHGGPGFPLTYMTGHYQAELERDYTVAVWEQRGCGRTLHRNPNVSNPTIDELLSDVDELVDHLRKRFDRDAIILVGQSWGTVLATDYIRRHPRKVAAYIGVGQVTEFLQGKILAAQQAADRARAKGNIRDATALIRGVECLRATKCLGQLDVKMLENMVITSMKYLRNKAEMSGVRQMWTALTSPQMRGVDVKWFLFASNARNIIESQRNLVDYMYFRHRIEDLKCRYPMPVCFIQGDSDWITPTPMVRDYYATVVAERKEMVVIQSAGHTPFLDHPQRFCAAVKEFLTDCQCGASQAASR</sequence>
<dbReference type="InterPro" id="IPR000073">
    <property type="entry name" value="AB_hydrolase_1"/>
</dbReference>
<comment type="similarity">
    <text evidence="1">Belongs to the peptidase S33 family.</text>
</comment>
<keyword evidence="3" id="KW-0812">Transmembrane</keyword>
<dbReference type="InterPro" id="IPR050228">
    <property type="entry name" value="Carboxylesterase_BioH"/>
</dbReference>
<dbReference type="InterPro" id="IPR029058">
    <property type="entry name" value="AB_hydrolase_fold"/>
</dbReference>
<dbReference type="RefSeq" id="WP_120359468.1">
    <property type="nucleotide sequence ID" value="NZ_JBCLSL010000007.1"/>
</dbReference>
<dbReference type="EMBL" id="RAYV01000005">
    <property type="protein sequence ID" value="RKI87944.1"/>
    <property type="molecule type" value="Genomic_DNA"/>
</dbReference>
<dbReference type="SUPFAM" id="SSF53474">
    <property type="entry name" value="alpha/beta-Hydrolases"/>
    <property type="match status" value="1"/>
</dbReference>
<keyword evidence="3" id="KW-1133">Transmembrane helix</keyword>
<dbReference type="PRINTS" id="PR00793">
    <property type="entry name" value="PROAMNOPTASE"/>
</dbReference>
<dbReference type="GO" id="GO:0004177">
    <property type="term" value="F:aminopeptidase activity"/>
    <property type="evidence" value="ECO:0007669"/>
    <property type="project" value="UniProtKB-EC"/>
</dbReference>
<keyword evidence="2 5" id="KW-0378">Hydrolase</keyword>
<evidence type="ECO:0000313" key="5">
    <source>
        <dbReference type="EMBL" id="RKI87944.1"/>
    </source>
</evidence>
<feature type="domain" description="AB hydrolase-1" evidence="4">
    <location>
        <begin position="78"/>
        <end position="363"/>
    </location>
</feature>
<feature type="transmembrane region" description="Helical" evidence="3">
    <location>
        <begin position="12"/>
        <end position="35"/>
    </location>
</feature>
<dbReference type="AlphaFoldDB" id="A0AB37P0H4"/>
<comment type="caution">
    <text evidence="5">The sequence shown here is derived from an EMBL/GenBank/DDBJ whole genome shotgun (WGS) entry which is preliminary data.</text>
</comment>
<dbReference type="PANTHER" id="PTHR43194:SF2">
    <property type="entry name" value="PEROXISOMAL MEMBRANE PROTEIN LPX1"/>
    <property type="match status" value="1"/>
</dbReference>
<proteinExistence type="inferred from homology"/>